<accession>A0A5S6QEG7</accession>
<organism evidence="2 3">
    <name type="scientific">Trichuris muris</name>
    <name type="common">Mouse whipworm</name>
    <dbReference type="NCBI Taxonomy" id="70415"/>
    <lineage>
        <taxon>Eukaryota</taxon>
        <taxon>Metazoa</taxon>
        <taxon>Ecdysozoa</taxon>
        <taxon>Nematoda</taxon>
        <taxon>Enoplea</taxon>
        <taxon>Dorylaimia</taxon>
        <taxon>Trichinellida</taxon>
        <taxon>Trichuridae</taxon>
        <taxon>Trichuris</taxon>
    </lineage>
</organism>
<dbReference type="WBParaSite" id="TMUE_1000005495.1">
    <property type="protein sequence ID" value="TMUE_1000005495.1"/>
    <property type="gene ID" value="WBGene00299294"/>
</dbReference>
<feature type="compositionally biased region" description="Basic and acidic residues" evidence="1">
    <location>
        <begin position="25"/>
        <end position="44"/>
    </location>
</feature>
<sequence length="142" mass="16153">MQPNFRQEGTKKDTWPMTHYPSPLDDVKPKHQRGSTDRNVEKDAPISTRFSLPNQQLRTLETHTFGSKGSNGHVANDPLSIPTGRCLLPELYCTLSRHWGRTRRELLHRLAELGGNAPRGVKFDPTGLPPMFGWVEELLRKT</sequence>
<evidence type="ECO:0000313" key="3">
    <source>
        <dbReference type="WBParaSite" id="TMUE_1000005495.1"/>
    </source>
</evidence>
<protein>
    <submittedName>
        <fullName evidence="3">Uncharacterized protein</fullName>
    </submittedName>
</protein>
<reference evidence="3" key="1">
    <citation type="submission" date="2019-12" db="UniProtKB">
        <authorList>
            <consortium name="WormBaseParasite"/>
        </authorList>
    </citation>
    <scope>IDENTIFICATION</scope>
</reference>
<name>A0A5S6QEG7_TRIMR</name>
<dbReference type="Proteomes" id="UP000046395">
    <property type="component" value="Unassembled WGS sequence"/>
</dbReference>
<feature type="region of interest" description="Disordered" evidence="1">
    <location>
        <begin position="1"/>
        <end position="50"/>
    </location>
</feature>
<proteinExistence type="predicted"/>
<dbReference type="AlphaFoldDB" id="A0A5S6QEG7"/>
<evidence type="ECO:0000256" key="1">
    <source>
        <dbReference type="SAM" id="MobiDB-lite"/>
    </source>
</evidence>
<keyword evidence="2" id="KW-1185">Reference proteome</keyword>
<evidence type="ECO:0000313" key="2">
    <source>
        <dbReference type="Proteomes" id="UP000046395"/>
    </source>
</evidence>